<feature type="transmembrane region" description="Helical" evidence="10">
    <location>
        <begin position="7"/>
        <end position="28"/>
    </location>
</feature>
<keyword evidence="5" id="KW-0732">Signal</keyword>
<keyword evidence="3 9" id="KW-0349">Heme</keyword>
<dbReference type="Gene3D" id="1.10.760.10">
    <property type="entry name" value="Cytochrome c-like domain"/>
    <property type="match status" value="2"/>
</dbReference>
<evidence type="ECO:0000256" key="4">
    <source>
        <dbReference type="ARBA" id="ARBA00022723"/>
    </source>
</evidence>
<sequence>MSQSRKNFILLLLAVAVLAVVYVLYVLLRPVGSDPVAPISGAPEQFTDQVARGRYLAQAADCVACHTAKDGKPYAGGGEFELPFGKLYATNITPDTETGIGAWTDEQFVRAVREGVGSQGNLYPAMPYTSYAGMSRDDVLAIKAYLFSLAPVRQANKPLELAFPFNQRWGMTFWKLGFFDNRRFAPDPQKSEQWNRGAYLANTLGHCGECHTPRNLAFAMNTSQHFSGEVVDGWLASNITPEPQSGIGAWSDEQLAAYLSTGHAPGRSSASGPMAEVIQHSLQFLVPEDIQALVAYLRDIPALPGDKDVRVNLKPAGAEAANAMLPASQQSGLGQRLFAQSCAGCHTWNGEGRQSPYAGLKGSTASNDPKGRNIVKAILDGTHIVVGGREEAMPAFGESHTDIEIAAMANYVLAQFGDKQGPVTPEQVAAQR</sequence>
<feature type="domain" description="Cytochrome c" evidence="11">
    <location>
        <begin position="48"/>
        <end position="150"/>
    </location>
</feature>
<evidence type="ECO:0000256" key="7">
    <source>
        <dbReference type="ARBA" id="ARBA00023004"/>
    </source>
</evidence>
<feature type="domain" description="Cytochrome c" evidence="11">
    <location>
        <begin position="329"/>
        <end position="416"/>
    </location>
</feature>
<evidence type="ECO:0000256" key="5">
    <source>
        <dbReference type="ARBA" id="ARBA00022729"/>
    </source>
</evidence>
<proteinExistence type="predicted"/>
<organism evidence="12 13">
    <name type="scientific">Ectopseudomonas mendocina</name>
    <name type="common">Pseudomonas mendocina</name>
    <dbReference type="NCBI Taxonomy" id="300"/>
    <lineage>
        <taxon>Bacteria</taxon>
        <taxon>Pseudomonadati</taxon>
        <taxon>Pseudomonadota</taxon>
        <taxon>Gammaproteobacteria</taxon>
        <taxon>Pseudomonadales</taxon>
        <taxon>Pseudomonadaceae</taxon>
        <taxon>Ectopseudomonas</taxon>
    </lineage>
</organism>
<protein>
    <submittedName>
        <fullName evidence="12">C-type cytochrome</fullName>
    </submittedName>
</protein>
<dbReference type="InterPro" id="IPR014353">
    <property type="entry name" value="Membr-bd_ADH_cyt_c"/>
</dbReference>
<keyword evidence="10" id="KW-1133">Transmembrane helix</keyword>
<keyword evidence="13" id="KW-1185">Reference proteome</keyword>
<evidence type="ECO:0000256" key="9">
    <source>
        <dbReference type="PROSITE-ProRule" id="PRU00433"/>
    </source>
</evidence>
<keyword evidence="7 9" id="KW-0408">Iron</keyword>
<dbReference type="Proteomes" id="UP001476583">
    <property type="component" value="Chromosome"/>
</dbReference>
<comment type="subcellular location">
    <subcellularLocation>
        <location evidence="1">Cell membrane</location>
    </subcellularLocation>
</comment>
<dbReference type="InterPro" id="IPR009056">
    <property type="entry name" value="Cyt_c-like_dom"/>
</dbReference>
<feature type="domain" description="Cytochrome c" evidence="11">
    <location>
        <begin position="192"/>
        <end position="301"/>
    </location>
</feature>
<keyword evidence="2" id="KW-1003">Cell membrane</keyword>
<evidence type="ECO:0000313" key="12">
    <source>
        <dbReference type="EMBL" id="WXL25801.1"/>
    </source>
</evidence>
<dbReference type="Pfam" id="PF00034">
    <property type="entry name" value="Cytochrom_C"/>
    <property type="match status" value="1"/>
</dbReference>
<dbReference type="EMBL" id="CP148074">
    <property type="protein sequence ID" value="WXL25801.1"/>
    <property type="molecule type" value="Genomic_DNA"/>
</dbReference>
<reference evidence="12 13" key="1">
    <citation type="submission" date="2024-03" db="EMBL/GenBank/DDBJ databases">
        <title>Complete genome of BD2.</title>
        <authorList>
            <person name="Cao G."/>
        </authorList>
    </citation>
    <scope>NUCLEOTIDE SEQUENCE [LARGE SCALE GENOMIC DNA]</scope>
    <source>
        <strain evidence="12 13">BD2</strain>
    </source>
</reference>
<name>A0ABZ2RFJ4_ECTME</name>
<evidence type="ECO:0000256" key="1">
    <source>
        <dbReference type="ARBA" id="ARBA00004236"/>
    </source>
</evidence>
<evidence type="ECO:0000256" key="8">
    <source>
        <dbReference type="ARBA" id="ARBA00023136"/>
    </source>
</evidence>
<accession>A0ABZ2RFJ4</accession>
<dbReference type="Pfam" id="PF13442">
    <property type="entry name" value="Cytochrome_CBB3"/>
    <property type="match status" value="1"/>
</dbReference>
<dbReference type="PANTHER" id="PTHR35008">
    <property type="entry name" value="BLL4482 PROTEIN-RELATED"/>
    <property type="match status" value="1"/>
</dbReference>
<keyword evidence="10" id="KW-0812">Transmembrane</keyword>
<evidence type="ECO:0000259" key="11">
    <source>
        <dbReference type="PROSITE" id="PS51007"/>
    </source>
</evidence>
<evidence type="ECO:0000256" key="10">
    <source>
        <dbReference type="SAM" id="Phobius"/>
    </source>
</evidence>
<evidence type="ECO:0000256" key="3">
    <source>
        <dbReference type="ARBA" id="ARBA00022617"/>
    </source>
</evidence>
<dbReference type="SUPFAM" id="SSF46626">
    <property type="entry name" value="Cytochrome c"/>
    <property type="match status" value="3"/>
</dbReference>
<dbReference type="InterPro" id="IPR051459">
    <property type="entry name" value="Cytochrome_c-type_DH"/>
</dbReference>
<evidence type="ECO:0000256" key="6">
    <source>
        <dbReference type="ARBA" id="ARBA00022737"/>
    </source>
</evidence>
<keyword evidence="6" id="KW-0677">Repeat</keyword>
<keyword evidence="8 10" id="KW-0472">Membrane</keyword>
<keyword evidence="4 9" id="KW-0479">Metal-binding</keyword>
<dbReference type="PANTHER" id="PTHR35008:SF8">
    <property type="entry name" value="ALCOHOL DEHYDROGENASE CYTOCHROME C SUBUNIT"/>
    <property type="match status" value="1"/>
</dbReference>
<evidence type="ECO:0000256" key="2">
    <source>
        <dbReference type="ARBA" id="ARBA00022475"/>
    </source>
</evidence>
<dbReference type="PROSITE" id="PS51007">
    <property type="entry name" value="CYTC"/>
    <property type="match status" value="3"/>
</dbReference>
<evidence type="ECO:0000313" key="13">
    <source>
        <dbReference type="Proteomes" id="UP001476583"/>
    </source>
</evidence>
<gene>
    <name evidence="12" type="ORF">WG219_21330</name>
</gene>
<dbReference type="PIRSF" id="PIRSF000018">
    <property type="entry name" value="Mb_ADH_cyt_c"/>
    <property type="match status" value="1"/>
</dbReference>
<dbReference type="InterPro" id="IPR036909">
    <property type="entry name" value="Cyt_c-like_dom_sf"/>
</dbReference>